<keyword evidence="1" id="KW-0732">Signal</keyword>
<evidence type="ECO:0000313" key="3">
    <source>
        <dbReference type="Proteomes" id="UP000612349"/>
    </source>
</evidence>
<protein>
    <submittedName>
        <fullName evidence="2">Uncharacterized protein</fullName>
    </submittedName>
</protein>
<dbReference type="RefSeq" id="WP_066775245.1">
    <property type="nucleotide sequence ID" value="NZ_BMIP01000002.1"/>
</dbReference>
<name>A0A916YXN5_9SPHN</name>
<evidence type="ECO:0000313" key="2">
    <source>
        <dbReference type="EMBL" id="GGD64733.1"/>
    </source>
</evidence>
<feature type="signal peptide" evidence="1">
    <location>
        <begin position="1"/>
        <end position="25"/>
    </location>
</feature>
<dbReference type="AlphaFoldDB" id="A0A916YXN5"/>
<dbReference type="EMBL" id="BMIP01000002">
    <property type="protein sequence ID" value="GGD64733.1"/>
    <property type="molecule type" value="Genomic_DNA"/>
</dbReference>
<sequence length="167" mass="17989">MTSGLRITFAGAACAVLASAGTAAAQDRPATAEQVVEAIDACAAITTPTWIELKDLKGMGWETLRKSNGREQLVRGVYEKKGNEAYIVVTKENLREKQCMVMTLLADTASYNALAQEASQTIGMPDRQEGYSHTWMRAGHEVTVNPSGNAKKPKAIFVISVPEGETE</sequence>
<reference evidence="2" key="2">
    <citation type="submission" date="2020-09" db="EMBL/GenBank/DDBJ databases">
        <authorList>
            <person name="Sun Q."/>
            <person name="Zhou Y."/>
        </authorList>
    </citation>
    <scope>NUCLEOTIDE SEQUENCE</scope>
    <source>
        <strain evidence="2">CGMCC 1.15360</strain>
    </source>
</reference>
<keyword evidence="3" id="KW-1185">Reference proteome</keyword>
<feature type="chain" id="PRO_5038124771" evidence="1">
    <location>
        <begin position="26"/>
        <end position="167"/>
    </location>
</feature>
<dbReference type="OrthoDB" id="7409556at2"/>
<proteinExistence type="predicted"/>
<gene>
    <name evidence="2" type="ORF">GCM10010990_12790</name>
</gene>
<comment type="caution">
    <text evidence="2">The sequence shown here is derived from an EMBL/GenBank/DDBJ whole genome shotgun (WGS) entry which is preliminary data.</text>
</comment>
<dbReference type="Proteomes" id="UP000612349">
    <property type="component" value="Unassembled WGS sequence"/>
</dbReference>
<organism evidence="2 3">
    <name type="scientific">Croceicoccus mobilis</name>
    <dbReference type="NCBI Taxonomy" id="1703339"/>
    <lineage>
        <taxon>Bacteria</taxon>
        <taxon>Pseudomonadati</taxon>
        <taxon>Pseudomonadota</taxon>
        <taxon>Alphaproteobacteria</taxon>
        <taxon>Sphingomonadales</taxon>
        <taxon>Erythrobacteraceae</taxon>
        <taxon>Croceicoccus</taxon>
    </lineage>
</organism>
<evidence type="ECO:0000256" key="1">
    <source>
        <dbReference type="SAM" id="SignalP"/>
    </source>
</evidence>
<accession>A0A916YXN5</accession>
<reference evidence="2" key="1">
    <citation type="journal article" date="2014" name="Int. J. Syst. Evol. Microbiol.">
        <title>Complete genome sequence of Corynebacterium casei LMG S-19264T (=DSM 44701T), isolated from a smear-ripened cheese.</title>
        <authorList>
            <consortium name="US DOE Joint Genome Institute (JGI-PGF)"/>
            <person name="Walter F."/>
            <person name="Albersmeier A."/>
            <person name="Kalinowski J."/>
            <person name="Ruckert C."/>
        </authorList>
    </citation>
    <scope>NUCLEOTIDE SEQUENCE</scope>
    <source>
        <strain evidence="2">CGMCC 1.15360</strain>
    </source>
</reference>